<dbReference type="PROSITE" id="PS00640">
    <property type="entry name" value="THIOL_PROTEASE_ASN"/>
    <property type="match status" value="1"/>
</dbReference>
<evidence type="ECO:0000313" key="11">
    <source>
        <dbReference type="Proteomes" id="UP001359559"/>
    </source>
</evidence>
<evidence type="ECO:0000256" key="3">
    <source>
        <dbReference type="ARBA" id="ARBA00022729"/>
    </source>
</evidence>
<dbReference type="SMART" id="SM00645">
    <property type="entry name" value="Pept_C1"/>
    <property type="match status" value="1"/>
</dbReference>
<dbReference type="PRINTS" id="PR00705">
    <property type="entry name" value="PAPAIN"/>
</dbReference>
<organism evidence="10 11">
    <name type="scientific">Clitoria ternatea</name>
    <name type="common">Butterfly pea</name>
    <dbReference type="NCBI Taxonomy" id="43366"/>
    <lineage>
        <taxon>Eukaryota</taxon>
        <taxon>Viridiplantae</taxon>
        <taxon>Streptophyta</taxon>
        <taxon>Embryophyta</taxon>
        <taxon>Tracheophyta</taxon>
        <taxon>Spermatophyta</taxon>
        <taxon>Magnoliopsida</taxon>
        <taxon>eudicotyledons</taxon>
        <taxon>Gunneridae</taxon>
        <taxon>Pentapetalae</taxon>
        <taxon>rosids</taxon>
        <taxon>fabids</taxon>
        <taxon>Fabales</taxon>
        <taxon>Fabaceae</taxon>
        <taxon>Papilionoideae</taxon>
        <taxon>50 kb inversion clade</taxon>
        <taxon>NPAAA clade</taxon>
        <taxon>indigoferoid/millettioid clade</taxon>
        <taxon>Phaseoleae</taxon>
        <taxon>Clitoria</taxon>
    </lineage>
</organism>
<dbReference type="InterPro" id="IPR025660">
    <property type="entry name" value="Pept_his_AS"/>
</dbReference>
<dbReference type="EMBL" id="JAYKXN010000003">
    <property type="protein sequence ID" value="KAK7301427.1"/>
    <property type="molecule type" value="Genomic_DNA"/>
</dbReference>
<evidence type="ECO:0000256" key="6">
    <source>
        <dbReference type="ARBA" id="ARBA00023157"/>
    </source>
</evidence>
<evidence type="ECO:0000256" key="7">
    <source>
        <dbReference type="ARBA" id="ARBA00023180"/>
    </source>
</evidence>
<dbReference type="GO" id="GO:0008234">
    <property type="term" value="F:cysteine-type peptidase activity"/>
    <property type="evidence" value="ECO:0007669"/>
    <property type="project" value="UniProtKB-KW"/>
</dbReference>
<gene>
    <name evidence="10" type="ORF">RJT34_12291</name>
</gene>
<evidence type="ECO:0000259" key="8">
    <source>
        <dbReference type="SMART" id="SM00645"/>
    </source>
</evidence>
<dbReference type="SMART" id="SM00848">
    <property type="entry name" value="Inhibitor_I29"/>
    <property type="match status" value="1"/>
</dbReference>
<dbReference type="InterPro" id="IPR013128">
    <property type="entry name" value="Peptidase_C1A"/>
</dbReference>
<dbReference type="AlphaFoldDB" id="A0AAN9PL85"/>
<sequence>MANIAFEVKLLIGIYLILWTNAYPAVSRTLYEESSVAIKHEQWMSQYGRRYGDEAEKEKRFKIFMENLEYIEKFNNGENKSYKLGLNEFSDLTEQEFMASYTGLKTPTSINSSSVTTLKLGNVPTSLDWRERGAVTGVKNQNLCASCWAFSAVAAVEGIVQIKTKRLISLSEQQLVDCVGNDEPCKDGFMNDAFKYIIFNKGISTETNYPYKHVQGTCNEKAPPAAQITSFQNVVPNNEQQLLQAVAMQPVSVAIAMDNNLKAYRSGIFDGPCRPDISHAVTIVGYGTSEDGNMYWLIKNSWGQSWGEGGYMKLRRGLANQPNGVCGVNTSPSYPTINS</sequence>
<dbReference type="Proteomes" id="UP001359559">
    <property type="component" value="Unassembled WGS sequence"/>
</dbReference>
<protein>
    <recommendedName>
        <fullName evidence="12">Fruit bromelain</fullName>
    </recommendedName>
</protein>
<dbReference type="InterPro" id="IPR039417">
    <property type="entry name" value="Peptidase_C1A_papain-like"/>
</dbReference>
<dbReference type="Pfam" id="PF08246">
    <property type="entry name" value="Inhibitor_I29"/>
    <property type="match status" value="1"/>
</dbReference>
<evidence type="ECO:0000256" key="4">
    <source>
        <dbReference type="ARBA" id="ARBA00022801"/>
    </source>
</evidence>
<evidence type="ECO:0000256" key="2">
    <source>
        <dbReference type="ARBA" id="ARBA00022670"/>
    </source>
</evidence>
<feature type="domain" description="Peptidase C1A papain C-terminal" evidence="8">
    <location>
        <begin position="123"/>
        <end position="336"/>
    </location>
</feature>
<comment type="similarity">
    <text evidence="1">Belongs to the peptidase C1 family.</text>
</comment>
<dbReference type="CDD" id="cd02248">
    <property type="entry name" value="Peptidase_C1A"/>
    <property type="match status" value="1"/>
</dbReference>
<dbReference type="InterPro" id="IPR000668">
    <property type="entry name" value="Peptidase_C1A_C"/>
</dbReference>
<dbReference type="PANTHER" id="PTHR12411">
    <property type="entry name" value="CYSTEINE PROTEASE FAMILY C1-RELATED"/>
    <property type="match status" value="1"/>
</dbReference>
<feature type="domain" description="Cathepsin propeptide inhibitor" evidence="9">
    <location>
        <begin position="40"/>
        <end position="97"/>
    </location>
</feature>
<keyword evidence="5" id="KW-0788">Thiol protease</keyword>
<dbReference type="Gene3D" id="3.90.70.10">
    <property type="entry name" value="Cysteine proteinases"/>
    <property type="match status" value="1"/>
</dbReference>
<evidence type="ECO:0000256" key="5">
    <source>
        <dbReference type="ARBA" id="ARBA00022807"/>
    </source>
</evidence>
<keyword evidence="7" id="KW-0325">Glycoprotein</keyword>
<dbReference type="InterPro" id="IPR025661">
    <property type="entry name" value="Pept_asp_AS"/>
</dbReference>
<dbReference type="SUPFAM" id="SSF54001">
    <property type="entry name" value="Cysteine proteinases"/>
    <property type="match status" value="1"/>
</dbReference>
<evidence type="ECO:0008006" key="12">
    <source>
        <dbReference type="Google" id="ProtNLM"/>
    </source>
</evidence>
<keyword evidence="6" id="KW-1015">Disulfide bond</keyword>
<keyword evidence="11" id="KW-1185">Reference proteome</keyword>
<comment type="caution">
    <text evidence="10">The sequence shown here is derived from an EMBL/GenBank/DDBJ whole genome shotgun (WGS) entry which is preliminary data.</text>
</comment>
<dbReference type="InterPro" id="IPR013201">
    <property type="entry name" value="Prot_inhib_I29"/>
</dbReference>
<dbReference type="GO" id="GO:0006508">
    <property type="term" value="P:proteolysis"/>
    <property type="evidence" value="ECO:0007669"/>
    <property type="project" value="UniProtKB-KW"/>
</dbReference>
<dbReference type="Pfam" id="PF00112">
    <property type="entry name" value="Peptidase_C1"/>
    <property type="match status" value="1"/>
</dbReference>
<proteinExistence type="inferred from homology"/>
<keyword evidence="2" id="KW-0645">Protease</keyword>
<accession>A0AAN9PL85</accession>
<dbReference type="PROSITE" id="PS00639">
    <property type="entry name" value="THIOL_PROTEASE_HIS"/>
    <property type="match status" value="1"/>
</dbReference>
<dbReference type="FunFam" id="3.90.70.10:FF:000067">
    <property type="entry name" value="Senescence-specific cysteine protease"/>
    <property type="match status" value="1"/>
</dbReference>
<dbReference type="InterPro" id="IPR038765">
    <property type="entry name" value="Papain-like_cys_pep_sf"/>
</dbReference>
<keyword evidence="4" id="KW-0378">Hydrolase</keyword>
<keyword evidence="3" id="KW-0732">Signal</keyword>
<evidence type="ECO:0000256" key="1">
    <source>
        <dbReference type="ARBA" id="ARBA00008455"/>
    </source>
</evidence>
<reference evidence="10 11" key="1">
    <citation type="submission" date="2024-01" db="EMBL/GenBank/DDBJ databases">
        <title>The genomes of 5 underutilized Papilionoideae crops provide insights into root nodulation and disease resistance.</title>
        <authorList>
            <person name="Yuan L."/>
        </authorList>
    </citation>
    <scope>NUCLEOTIDE SEQUENCE [LARGE SCALE GENOMIC DNA]</scope>
    <source>
        <strain evidence="10">LY-2023</strain>
        <tissue evidence="10">Leaf</tissue>
    </source>
</reference>
<name>A0AAN9PL85_CLITE</name>
<evidence type="ECO:0000259" key="9">
    <source>
        <dbReference type="SMART" id="SM00848"/>
    </source>
</evidence>
<evidence type="ECO:0000313" key="10">
    <source>
        <dbReference type="EMBL" id="KAK7301427.1"/>
    </source>
</evidence>